<gene>
    <name evidence="2" type="ORF">AVDCRST_MAG66-1463</name>
</gene>
<proteinExistence type="predicted"/>
<feature type="region of interest" description="Disordered" evidence="1">
    <location>
        <begin position="1"/>
        <end position="32"/>
    </location>
</feature>
<organism evidence="2">
    <name type="scientific">uncultured Pseudonocardia sp</name>
    <dbReference type="NCBI Taxonomy" id="211455"/>
    <lineage>
        <taxon>Bacteria</taxon>
        <taxon>Bacillati</taxon>
        <taxon>Actinomycetota</taxon>
        <taxon>Actinomycetes</taxon>
        <taxon>Pseudonocardiales</taxon>
        <taxon>Pseudonocardiaceae</taxon>
        <taxon>Pseudonocardia</taxon>
        <taxon>environmental samples</taxon>
    </lineage>
</organism>
<protein>
    <submittedName>
        <fullName evidence="2">Uncharacterized protein</fullName>
    </submittedName>
</protein>
<feature type="non-terminal residue" evidence="2">
    <location>
        <position position="1"/>
    </location>
</feature>
<reference evidence="2" key="1">
    <citation type="submission" date="2020-02" db="EMBL/GenBank/DDBJ databases">
        <authorList>
            <person name="Meier V. D."/>
        </authorList>
    </citation>
    <scope>NUCLEOTIDE SEQUENCE</scope>
    <source>
        <strain evidence="2">AVDCRST_MAG66</strain>
    </source>
</reference>
<feature type="compositionally biased region" description="Low complexity" evidence="1">
    <location>
        <begin position="1"/>
        <end position="11"/>
    </location>
</feature>
<sequence length="59" mass="6242">GEQQGRGVRPGPGRERERAGQAESVGGGQDESGLVAVISHGWSFVLNYENSIRCEKVGS</sequence>
<evidence type="ECO:0000313" key="2">
    <source>
        <dbReference type="EMBL" id="CAA9401306.1"/>
    </source>
</evidence>
<dbReference type="EMBL" id="CADCUS010000218">
    <property type="protein sequence ID" value="CAA9401306.1"/>
    <property type="molecule type" value="Genomic_DNA"/>
</dbReference>
<dbReference type="AlphaFoldDB" id="A0A6J4NYR4"/>
<accession>A0A6J4NYR4</accession>
<evidence type="ECO:0000256" key="1">
    <source>
        <dbReference type="SAM" id="MobiDB-lite"/>
    </source>
</evidence>
<name>A0A6J4NYR4_9PSEU</name>